<keyword evidence="3" id="KW-1185">Reference proteome</keyword>
<proteinExistence type="predicted"/>
<dbReference type="Proteomes" id="UP000011687">
    <property type="component" value="Unassembled WGS sequence"/>
</dbReference>
<feature type="region of interest" description="Disordered" evidence="1">
    <location>
        <begin position="243"/>
        <end position="266"/>
    </location>
</feature>
<evidence type="ECO:0000313" key="3">
    <source>
        <dbReference type="Proteomes" id="UP000011687"/>
    </source>
</evidence>
<feature type="compositionally biased region" description="Basic and acidic residues" evidence="1">
    <location>
        <begin position="243"/>
        <end position="253"/>
    </location>
</feature>
<evidence type="ECO:0000256" key="1">
    <source>
        <dbReference type="SAM" id="MobiDB-lite"/>
    </source>
</evidence>
<dbReference type="RefSeq" id="WP_007190741.1">
    <property type="nucleotide sequence ID" value="NZ_AOLS01000124.1"/>
</dbReference>
<accession>M0JNU3</accession>
<reference evidence="2 3" key="1">
    <citation type="journal article" date="2014" name="PLoS Genet.">
        <title>Phylogenetically driven sequencing of extremely halophilic archaea reveals strategies for static and dynamic osmo-response.</title>
        <authorList>
            <person name="Becker E.A."/>
            <person name="Seitzer P.M."/>
            <person name="Tritt A."/>
            <person name="Larsen D."/>
            <person name="Krusor M."/>
            <person name="Yao A.I."/>
            <person name="Wu D."/>
            <person name="Madern D."/>
            <person name="Eisen J.A."/>
            <person name="Darling A.E."/>
            <person name="Facciotti M.T."/>
        </authorList>
    </citation>
    <scope>NUCLEOTIDE SEQUENCE [LARGE SCALE GENOMIC DNA]</scope>
    <source>
        <strain evidence="2 3">ATCC 33799</strain>
    </source>
</reference>
<dbReference type="AlphaFoldDB" id="M0JNU3"/>
<organism evidence="2 3">
    <name type="scientific">Haloarcula marismortui ATCC 33799</name>
    <dbReference type="NCBI Taxonomy" id="662475"/>
    <lineage>
        <taxon>Archaea</taxon>
        <taxon>Methanobacteriati</taxon>
        <taxon>Methanobacteriota</taxon>
        <taxon>Stenosarchaea group</taxon>
        <taxon>Halobacteria</taxon>
        <taxon>Halobacteriales</taxon>
        <taxon>Haloarculaceae</taxon>
        <taxon>Haloarcula</taxon>
    </lineage>
</organism>
<protein>
    <submittedName>
        <fullName evidence="2">Uncharacterized protein</fullName>
    </submittedName>
</protein>
<evidence type="ECO:0000313" key="2">
    <source>
        <dbReference type="EMBL" id="EMA09634.1"/>
    </source>
</evidence>
<gene>
    <name evidence="2" type="ORF">C435_21290</name>
</gene>
<sequence length="665" mass="74208">MSLHRTFLRLRWPGVDIADDRRTTPLRDDLARAVYTATSQPGDLVEVTIHTGAQSQELLLAAGNRTLEANYPLIRAAQDELPQEIGFEIVDATKLGATPALTACLLGPTTTNKETTHAQSTRNPELSPPRTALQQYLETLIDNDLAHVIRILVRNAGAEREVSLRAAVYDPDRQWVTNSDYAAALDDGTIDPATYFTDDAITSSWRLPLRGTWSVSADAPVIGETHATPRLYLDTDKLRALGRDETHRPDSRRRLARSPETFDALRDRTLPPSRQRAYNRLDVDPWLTVDAETLPAFLAHVPAYYDRDRWPRRAGWDPFTYTVESVLREAPGTVPGTAKDRLTSSADPLDSLDIDATNDHIEAAITWLHTRGKIQAPRWFPAATVELVSSGLARPVLVVTGETLAAGDLIALVSAAAQNETIAYIVTDTDETADRVARLLAHPFREPTTESVRLYTGSQPLTADGKTVVYPRSAAPPTWWLRPDGGLGLYSGEERLAQWARPWSTETLVASLPTVDRDDDAYVVRDADDDHRTAFQTADALAASWAPPRAPVVPAFLATGLYYGRILTPTTRGFQESHHQPAWVTEENPRYRSPSFTEAVVERFLEEYTVSTDAEPLGIDQVFPRLCTWVRTVDPYGLEFDLDRDRVNSFIADRRQWRYPPYEPD</sequence>
<comment type="caution">
    <text evidence="2">The sequence shown here is derived from an EMBL/GenBank/DDBJ whole genome shotgun (WGS) entry which is preliminary data.</text>
</comment>
<name>M0JNU3_9EURY</name>
<dbReference type="EMBL" id="AOLS01000124">
    <property type="protein sequence ID" value="EMA09634.1"/>
    <property type="molecule type" value="Genomic_DNA"/>
</dbReference>
<dbReference type="PATRIC" id="fig|662475.6.peg.4166"/>